<evidence type="ECO:0000256" key="4">
    <source>
        <dbReference type="SAM" id="Phobius"/>
    </source>
</evidence>
<gene>
    <name evidence="7" type="ORF">QT711_14975</name>
</gene>
<dbReference type="InterPro" id="IPR001173">
    <property type="entry name" value="Glyco_trans_2-like"/>
</dbReference>
<keyword evidence="3 7" id="KW-0808">Transferase</keyword>
<comment type="caution">
    <text evidence="7">The sequence shown here is derived from an EMBL/GenBank/DDBJ whole genome shotgun (WGS) entry which is preliminary data.</text>
</comment>
<feature type="domain" description="Glycosyltransferase 2-like" evidence="5">
    <location>
        <begin position="65"/>
        <end position="216"/>
    </location>
</feature>
<feature type="transmembrane region" description="Helical" evidence="4">
    <location>
        <begin position="385"/>
        <end position="405"/>
    </location>
</feature>
<dbReference type="Gene3D" id="3.90.550.10">
    <property type="entry name" value="Spore Coat Polysaccharide Biosynthesis Protein SpsA, Chain A"/>
    <property type="match status" value="1"/>
</dbReference>
<evidence type="ECO:0000256" key="1">
    <source>
        <dbReference type="ARBA" id="ARBA00006739"/>
    </source>
</evidence>
<evidence type="ECO:0000256" key="3">
    <source>
        <dbReference type="ARBA" id="ARBA00022679"/>
    </source>
</evidence>
<name>A0ABU4GC06_9BACL</name>
<evidence type="ECO:0000256" key="2">
    <source>
        <dbReference type="ARBA" id="ARBA00022676"/>
    </source>
</evidence>
<accession>A0ABU4GC06</accession>
<keyword evidence="2 7" id="KW-0328">Glycosyltransferase</keyword>
<dbReference type="EC" id="2.4.-.-" evidence="7"/>
<dbReference type="GO" id="GO:0016757">
    <property type="term" value="F:glycosyltransferase activity"/>
    <property type="evidence" value="ECO:0007669"/>
    <property type="project" value="UniProtKB-KW"/>
</dbReference>
<organism evidence="7 8">
    <name type="scientific">Sporosarcina saromensis</name>
    <dbReference type="NCBI Taxonomy" id="359365"/>
    <lineage>
        <taxon>Bacteria</taxon>
        <taxon>Bacillati</taxon>
        <taxon>Bacillota</taxon>
        <taxon>Bacilli</taxon>
        <taxon>Bacillales</taxon>
        <taxon>Caryophanaceae</taxon>
        <taxon>Sporosarcina</taxon>
    </lineage>
</organism>
<evidence type="ECO:0000313" key="8">
    <source>
        <dbReference type="Proteomes" id="UP001282284"/>
    </source>
</evidence>
<dbReference type="Pfam" id="PF13632">
    <property type="entry name" value="Glyco_trans_2_3"/>
    <property type="match status" value="1"/>
</dbReference>
<sequence length="473" mass="54573">MSLPYITSSLFAFLGYMLMFYMVAVIFVYSWMLIASFRQLMNERKLAKNFEIEEDLSYSYSQPVSILVPAYNEQDGVIGTIHSLLALRYREYEIIVINDGSIDETEKLILHHFKMKRVNKKIQGKLETKEIQVVYQSTIHPNLQLVTKENGGKSDALNAGINLAQYPYFCSIDGDSILDKTSLLRVMKPIIESNREVIASGGNVRIANGFTIQMGHVTSSRLPQSTIVTMQIIEYMRAFLLGRIALSQLNLVLIISGAFSVFSKHWALQVGGYSQNTVGEDMELVVKLHKEVRRQKAEKEIVFTPDPVCWTEAPSTMNDLRTQRRRWHQGLAESLWLHKEMAFNPKYRTIGLVSFPYFLFIELLGPVIEIIGYLYMLVSLFMGEVYILFAIILGLLFLLYSSLFSMTAVLLEAWTQKTYPKIEDLVRLLLLSLTEVFWYRPFTLLCRTEGIWRMIRRKKDWGKIQRQGLSKEL</sequence>
<protein>
    <submittedName>
        <fullName evidence="7">Glycosyltransferase</fullName>
        <ecNumber evidence="7">2.4.-.-</ecNumber>
    </submittedName>
</protein>
<evidence type="ECO:0000313" key="7">
    <source>
        <dbReference type="EMBL" id="MDW0114500.1"/>
    </source>
</evidence>
<dbReference type="Pfam" id="PF00535">
    <property type="entry name" value="Glycos_transf_2"/>
    <property type="match status" value="1"/>
</dbReference>
<keyword evidence="4" id="KW-0472">Membrane</keyword>
<feature type="domain" description="Glycosyltransferase 2-like" evidence="6">
    <location>
        <begin position="230"/>
        <end position="398"/>
    </location>
</feature>
<dbReference type="CDD" id="cd06423">
    <property type="entry name" value="CESA_like"/>
    <property type="match status" value="1"/>
</dbReference>
<dbReference type="RefSeq" id="WP_317945597.1">
    <property type="nucleotide sequence ID" value="NZ_JAUBDI010000017.1"/>
</dbReference>
<dbReference type="PANTHER" id="PTHR43630:SF1">
    <property type="entry name" value="POLY-BETA-1,6-N-ACETYL-D-GLUCOSAMINE SYNTHASE"/>
    <property type="match status" value="1"/>
</dbReference>
<reference evidence="7 8" key="1">
    <citation type="submission" date="2023-06" db="EMBL/GenBank/DDBJ databases">
        <title>Sporosarcina sp. nov., isolated from Korean traditional fermented seafood 'Jeotgal'.</title>
        <authorList>
            <person name="Yang A.I."/>
            <person name="Shin N.-R."/>
        </authorList>
    </citation>
    <scope>NUCLEOTIDE SEQUENCE [LARGE SCALE GENOMIC DNA]</scope>
    <source>
        <strain evidence="7 8">KCTC13119</strain>
    </source>
</reference>
<feature type="transmembrane region" description="Helical" evidence="4">
    <location>
        <begin position="425"/>
        <end position="446"/>
    </location>
</feature>
<dbReference type="InterPro" id="IPR029044">
    <property type="entry name" value="Nucleotide-diphossugar_trans"/>
</dbReference>
<dbReference type="PANTHER" id="PTHR43630">
    <property type="entry name" value="POLY-BETA-1,6-N-ACETYL-D-GLUCOSAMINE SYNTHASE"/>
    <property type="match status" value="1"/>
</dbReference>
<evidence type="ECO:0000259" key="6">
    <source>
        <dbReference type="Pfam" id="PF13632"/>
    </source>
</evidence>
<feature type="transmembrane region" description="Helical" evidence="4">
    <location>
        <begin position="355"/>
        <end position="378"/>
    </location>
</feature>
<keyword evidence="8" id="KW-1185">Reference proteome</keyword>
<evidence type="ECO:0000259" key="5">
    <source>
        <dbReference type="Pfam" id="PF00535"/>
    </source>
</evidence>
<comment type="similarity">
    <text evidence="1">Belongs to the glycosyltransferase 2 family.</text>
</comment>
<dbReference type="EMBL" id="JAUBDI010000017">
    <property type="protein sequence ID" value="MDW0114500.1"/>
    <property type="molecule type" value="Genomic_DNA"/>
</dbReference>
<proteinExistence type="inferred from homology"/>
<keyword evidence="4" id="KW-1133">Transmembrane helix</keyword>
<feature type="transmembrane region" description="Helical" evidence="4">
    <location>
        <begin position="240"/>
        <end position="262"/>
    </location>
</feature>
<dbReference type="Proteomes" id="UP001282284">
    <property type="component" value="Unassembled WGS sequence"/>
</dbReference>
<dbReference type="SUPFAM" id="SSF53448">
    <property type="entry name" value="Nucleotide-diphospho-sugar transferases"/>
    <property type="match status" value="1"/>
</dbReference>
<feature type="transmembrane region" description="Helical" evidence="4">
    <location>
        <begin position="12"/>
        <end position="35"/>
    </location>
</feature>
<keyword evidence="4" id="KW-0812">Transmembrane</keyword>